<evidence type="ECO:0000256" key="8">
    <source>
        <dbReference type="ARBA" id="ARBA00023136"/>
    </source>
</evidence>
<name>A0A1E5DZY4_9VIBR</name>
<dbReference type="Gene3D" id="3.20.20.450">
    <property type="entry name" value="EAL domain"/>
    <property type="match status" value="1"/>
</dbReference>
<dbReference type="SUPFAM" id="SSF141868">
    <property type="entry name" value="EAL domain-like"/>
    <property type="match status" value="1"/>
</dbReference>
<evidence type="ECO:0000256" key="9">
    <source>
        <dbReference type="ARBA" id="ARBA00034290"/>
    </source>
</evidence>
<dbReference type="Proteomes" id="UP000094070">
    <property type="component" value="Unassembled WGS sequence"/>
</dbReference>
<dbReference type="OrthoDB" id="675397at2"/>
<keyword evidence="13" id="KW-1185">Reference proteome</keyword>
<evidence type="ECO:0000256" key="2">
    <source>
        <dbReference type="ARBA" id="ARBA00012282"/>
    </source>
</evidence>
<evidence type="ECO:0000256" key="3">
    <source>
        <dbReference type="ARBA" id="ARBA00022475"/>
    </source>
</evidence>
<dbReference type="EC" id="3.1.4.52" evidence="2"/>
<keyword evidence="5 10" id="KW-0812">Transmembrane</keyword>
<evidence type="ECO:0000313" key="12">
    <source>
        <dbReference type="EMBL" id="OEF23659.1"/>
    </source>
</evidence>
<evidence type="ECO:0000256" key="1">
    <source>
        <dbReference type="ARBA" id="ARBA00004651"/>
    </source>
</evidence>
<dbReference type="EMBL" id="AJYK02000086">
    <property type="protein sequence ID" value="OEF23659.1"/>
    <property type="molecule type" value="Genomic_DNA"/>
</dbReference>
<proteinExistence type="predicted"/>
<keyword evidence="3" id="KW-1003">Cell membrane</keyword>
<dbReference type="PANTHER" id="PTHR33121:SF80">
    <property type="entry name" value="CYCLIC DI-GMP PHOSPHODIESTERASE PDEL"/>
    <property type="match status" value="1"/>
</dbReference>
<evidence type="ECO:0000256" key="6">
    <source>
        <dbReference type="ARBA" id="ARBA00022801"/>
    </source>
</evidence>
<accession>A0A1E5DZY4</accession>
<sequence>MNNKFKKTTQHKQWFSAILITIATFLTGTFIIIAQSIYSYDNYTVEQLSMAVSIMERKLESTDELIQKLMPLVSAPCKTTQPKLMDMIVRYSGFQTLNIVHDNAVSCSTHSRMVNTVKIHANTENNKLYLFQSNVLTPGDSIGSIQVLDGSNGVLVTFNGKRFHSILENVNGSDNFQIDASIIKLNNQDEMYHPHDNKTLTVSSQKYGFNINTQIGMSDYINEIKNHYLFIILLVLGLSLLIGRYVFLNVRNNSSFSIMKESLANNEFTPYAQPIMDSNGTLAGLEILIRWNNKHLGIIYPDTFIPLAEASGLIIPMTTQLMDNTFQTLETVTHKLPDGFHVGINISALHLDKTNHLHLINSCQKFKNSLLSTKARLILELTEREVIEDYNETQIVFDTLHEMGINIAIDDFGTGHSTLSYIKNLSFDFIKIDKSFIDLIGSEALSASLVDNIVDLAKRLDIAIVAEGVETQTQLDYLKTNNVDYIQGYYYGKPIPLTEFITHYFDV</sequence>
<dbReference type="GO" id="GO:0071111">
    <property type="term" value="F:cyclic-guanylate-specific phosphodiesterase activity"/>
    <property type="evidence" value="ECO:0007669"/>
    <property type="project" value="UniProtKB-EC"/>
</dbReference>
<feature type="domain" description="EAL" evidence="11">
    <location>
        <begin position="252"/>
        <end position="507"/>
    </location>
</feature>
<dbReference type="RefSeq" id="WP_017025773.1">
    <property type="nucleotide sequence ID" value="NZ_AJYK02000086.1"/>
</dbReference>
<evidence type="ECO:0000256" key="10">
    <source>
        <dbReference type="SAM" id="Phobius"/>
    </source>
</evidence>
<dbReference type="PROSITE" id="PS50883">
    <property type="entry name" value="EAL"/>
    <property type="match status" value="1"/>
</dbReference>
<reference evidence="12 13" key="1">
    <citation type="journal article" date="2012" name="Science">
        <title>Ecological populations of bacteria act as socially cohesive units of antibiotic production and resistance.</title>
        <authorList>
            <person name="Cordero O.X."/>
            <person name="Wildschutte H."/>
            <person name="Kirkup B."/>
            <person name="Proehl S."/>
            <person name="Ngo L."/>
            <person name="Hussain F."/>
            <person name="Le Roux F."/>
            <person name="Mincer T."/>
            <person name="Polz M.F."/>
        </authorList>
    </citation>
    <scope>NUCLEOTIDE SEQUENCE [LARGE SCALE GENOMIC DNA]</scope>
    <source>
        <strain evidence="12 13">1S-45</strain>
    </source>
</reference>
<comment type="subcellular location">
    <subcellularLocation>
        <location evidence="1">Cell membrane</location>
        <topology evidence="1">Multi-pass membrane protein</topology>
    </subcellularLocation>
</comment>
<evidence type="ECO:0000256" key="7">
    <source>
        <dbReference type="ARBA" id="ARBA00022989"/>
    </source>
</evidence>
<dbReference type="eggNOG" id="COG2200">
    <property type="taxonomic scope" value="Bacteria"/>
</dbReference>
<protein>
    <recommendedName>
        <fullName evidence="2">cyclic-guanylate-specific phosphodiesterase</fullName>
        <ecNumber evidence="2">3.1.4.52</ecNumber>
    </recommendedName>
</protein>
<evidence type="ECO:0000259" key="11">
    <source>
        <dbReference type="PROSITE" id="PS50883"/>
    </source>
</evidence>
<dbReference type="Pfam" id="PF12792">
    <property type="entry name" value="CSS-motif"/>
    <property type="match status" value="1"/>
</dbReference>
<dbReference type="InterPro" id="IPR035919">
    <property type="entry name" value="EAL_sf"/>
</dbReference>
<evidence type="ECO:0000313" key="13">
    <source>
        <dbReference type="Proteomes" id="UP000094070"/>
    </source>
</evidence>
<dbReference type="SMART" id="SM00052">
    <property type="entry name" value="EAL"/>
    <property type="match status" value="1"/>
</dbReference>
<dbReference type="STRING" id="1188252.A1QC_11150"/>
<feature type="transmembrane region" description="Helical" evidence="10">
    <location>
        <begin position="228"/>
        <end position="247"/>
    </location>
</feature>
<organism evidence="12 13">
    <name type="scientific">Vibrio rumoiensis 1S-45</name>
    <dbReference type="NCBI Taxonomy" id="1188252"/>
    <lineage>
        <taxon>Bacteria</taxon>
        <taxon>Pseudomonadati</taxon>
        <taxon>Pseudomonadota</taxon>
        <taxon>Gammaproteobacteria</taxon>
        <taxon>Vibrionales</taxon>
        <taxon>Vibrionaceae</taxon>
        <taxon>Vibrio</taxon>
    </lineage>
</organism>
<dbReference type="AlphaFoldDB" id="A0A1E5DZY4"/>
<dbReference type="InterPro" id="IPR050706">
    <property type="entry name" value="Cyclic-di-GMP_PDE-like"/>
</dbReference>
<comment type="catalytic activity">
    <reaction evidence="9">
        <text>3',3'-c-di-GMP + H2O = 5'-phosphoguanylyl(3'-&gt;5')guanosine + H(+)</text>
        <dbReference type="Rhea" id="RHEA:24902"/>
        <dbReference type="ChEBI" id="CHEBI:15377"/>
        <dbReference type="ChEBI" id="CHEBI:15378"/>
        <dbReference type="ChEBI" id="CHEBI:58754"/>
        <dbReference type="ChEBI" id="CHEBI:58805"/>
        <dbReference type="EC" id="3.1.4.52"/>
    </reaction>
</comment>
<feature type="transmembrane region" description="Helical" evidence="10">
    <location>
        <begin position="14"/>
        <end position="38"/>
    </location>
</feature>
<keyword evidence="6" id="KW-0378">Hydrolase</keyword>
<keyword evidence="4" id="KW-0973">c-di-GMP</keyword>
<dbReference type="Pfam" id="PF00563">
    <property type="entry name" value="EAL"/>
    <property type="match status" value="1"/>
</dbReference>
<dbReference type="InterPro" id="IPR001633">
    <property type="entry name" value="EAL_dom"/>
</dbReference>
<keyword evidence="7 10" id="KW-1133">Transmembrane helix</keyword>
<gene>
    <name evidence="12" type="ORF">A1QC_11150</name>
</gene>
<comment type="caution">
    <text evidence="12">The sequence shown here is derived from an EMBL/GenBank/DDBJ whole genome shotgun (WGS) entry which is preliminary data.</text>
</comment>
<evidence type="ECO:0000256" key="4">
    <source>
        <dbReference type="ARBA" id="ARBA00022636"/>
    </source>
</evidence>
<evidence type="ECO:0000256" key="5">
    <source>
        <dbReference type="ARBA" id="ARBA00022692"/>
    </source>
</evidence>
<dbReference type="PANTHER" id="PTHR33121">
    <property type="entry name" value="CYCLIC DI-GMP PHOSPHODIESTERASE PDEF"/>
    <property type="match status" value="1"/>
</dbReference>
<keyword evidence="8 10" id="KW-0472">Membrane</keyword>
<dbReference type="CDD" id="cd01948">
    <property type="entry name" value="EAL"/>
    <property type="match status" value="1"/>
</dbReference>
<dbReference type="InterPro" id="IPR024744">
    <property type="entry name" value="CSS-motif_dom"/>
</dbReference>
<dbReference type="GO" id="GO:0005886">
    <property type="term" value="C:plasma membrane"/>
    <property type="evidence" value="ECO:0007669"/>
    <property type="project" value="UniProtKB-SubCell"/>
</dbReference>